<sequence length="211" mass="24601">MNKMTSLYILWGVVMCLQLAFIFRDTTHIVGYTLEFINPNDLQELSIPLVVKPDVYEPDTLVNTRTGEAIKVAYGQAVKHFWHTDSFQIVPWGMRLFGAVCGMLSMLFIVWPYRWSNTFFKNIEQGDFFTTRNERLLRRFGCYQLAGVVLLAVFRFIDFLGLRMQLDFEHYRVGFEWFSLLAYAILPACFLFVAEAFRIGTKLREDTDGLV</sequence>
<evidence type="ECO:0000256" key="1">
    <source>
        <dbReference type="SAM" id="Phobius"/>
    </source>
</evidence>
<dbReference type="AlphaFoldDB" id="A0A9D2HV67"/>
<accession>A0A9D2HV67</accession>
<keyword evidence="1" id="KW-0812">Transmembrane</keyword>
<feature type="transmembrane region" description="Helical" evidence="1">
    <location>
        <begin position="136"/>
        <end position="157"/>
    </location>
</feature>
<keyword evidence="1" id="KW-0472">Membrane</keyword>
<gene>
    <name evidence="2" type="ORF">H9785_10505</name>
</gene>
<evidence type="ECO:0000313" key="2">
    <source>
        <dbReference type="EMBL" id="HJA84382.1"/>
    </source>
</evidence>
<feature type="transmembrane region" description="Helical" evidence="1">
    <location>
        <begin position="177"/>
        <end position="197"/>
    </location>
</feature>
<dbReference type="EMBL" id="DWZE01000130">
    <property type="protein sequence ID" value="HJA84382.1"/>
    <property type="molecule type" value="Genomic_DNA"/>
</dbReference>
<reference evidence="2" key="2">
    <citation type="submission" date="2021-04" db="EMBL/GenBank/DDBJ databases">
        <authorList>
            <person name="Gilroy R."/>
        </authorList>
    </citation>
    <scope>NUCLEOTIDE SEQUENCE</scope>
    <source>
        <strain evidence="2">ChiHecec1B25-7008</strain>
    </source>
</reference>
<dbReference type="Proteomes" id="UP000823860">
    <property type="component" value="Unassembled WGS sequence"/>
</dbReference>
<name>A0A9D2HV67_9BACE</name>
<feature type="transmembrane region" description="Helical" evidence="1">
    <location>
        <begin position="96"/>
        <end position="115"/>
    </location>
</feature>
<proteinExistence type="predicted"/>
<protein>
    <submittedName>
        <fullName evidence="2">DUF2975 domain-containing protein</fullName>
    </submittedName>
</protein>
<dbReference type="InterPro" id="IPR021354">
    <property type="entry name" value="DUF2975"/>
</dbReference>
<keyword evidence="1" id="KW-1133">Transmembrane helix</keyword>
<organism evidence="2 3">
    <name type="scientific">Candidatus Bacteroides intestinavium</name>
    <dbReference type="NCBI Taxonomy" id="2838469"/>
    <lineage>
        <taxon>Bacteria</taxon>
        <taxon>Pseudomonadati</taxon>
        <taxon>Bacteroidota</taxon>
        <taxon>Bacteroidia</taxon>
        <taxon>Bacteroidales</taxon>
        <taxon>Bacteroidaceae</taxon>
        <taxon>Bacteroides</taxon>
    </lineage>
</organism>
<dbReference type="Pfam" id="PF11188">
    <property type="entry name" value="DUF2975"/>
    <property type="match status" value="1"/>
</dbReference>
<evidence type="ECO:0000313" key="3">
    <source>
        <dbReference type="Proteomes" id="UP000823860"/>
    </source>
</evidence>
<feature type="transmembrane region" description="Helical" evidence="1">
    <location>
        <begin position="7"/>
        <end position="24"/>
    </location>
</feature>
<reference evidence="2" key="1">
    <citation type="journal article" date="2021" name="PeerJ">
        <title>Extensive microbial diversity within the chicken gut microbiome revealed by metagenomics and culture.</title>
        <authorList>
            <person name="Gilroy R."/>
            <person name="Ravi A."/>
            <person name="Getino M."/>
            <person name="Pursley I."/>
            <person name="Horton D.L."/>
            <person name="Alikhan N.F."/>
            <person name="Baker D."/>
            <person name="Gharbi K."/>
            <person name="Hall N."/>
            <person name="Watson M."/>
            <person name="Adriaenssens E.M."/>
            <person name="Foster-Nyarko E."/>
            <person name="Jarju S."/>
            <person name="Secka A."/>
            <person name="Antonio M."/>
            <person name="Oren A."/>
            <person name="Chaudhuri R.R."/>
            <person name="La Ragione R."/>
            <person name="Hildebrand F."/>
            <person name="Pallen M.J."/>
        </authorList>
    </citation>
    <scope>NUCLEOTIDE SEQUENCE</scope>
    <source>
        <strain evidence="2">ChiHecec1B25-7008</strain>
    </source>
</reference>
<comment type="caution">
    <text evidence="2">The sequence shown here is derived from an EMBL/GenBank/DDBJ whole genome shotgun (WGS) entry which is preliminary data.</text>
</comment>